<dbReference type="GeneID" id="300581263"/>
<dbReference type="EMBL" id="PPTA01000019">
    <property type="protein sequence ID" value="TFA98445.1"/>
    <property type="molecule type" value="Genomic_DNA"/>
</dbReference>
<evidence type="ECO:0000313" key="2">
    <source>
        <dbReference type="EMBL" id="TFA98445.1"/>
    </source>
</evidence>
<gene>
    <name evidence="2" type="ORF">CCMA1212_009743</name>
</gene>
<evidence type="ECO:0000256" key="1">
    <source>
        <dbReference type="SAM" id="MobiDB-lite"/>
    </source>
</evidence>
<feature type="compositionally biased region" description="Polar residues" evidence="1">
    <location>
        <begin position="74"/>
        <end position="87"/>
    </location>
</feature>
<dbReference type="RefSeq" id="XP_073554647.1">
    <property type="nucleotide sequence ID" value="XM_073706813.1"/>
</dbReference>
<feature type="region of interest" description="Disordered" evidence="1">
    <location>
        <begin position="65"/>
        <end position="140"/>
    </location>
</feature>
<reference evidence="2 3" key="1">
    <citation type="submission" date="2018-01" db="EMBL/GenBank/DDBJ databases">
        <title>Genome characterization of the sugarcane-associated fungus Trichoderma ghanense CCMA-1212 and their application in lignocelulose bioconversion.</title>
        <authorList>
            <person name="Steindorff A.S."/>
            <person name="Mendes T.D."/>
            <person name="Vilela E.S.D."/>
            <person name="Rodrigues D.S."/>
            <person name="Formighieri E.F."/>
            <person name="Melo I.S."/>
            <person name="Favaro L.C.L."/>
        </authorList>
    </citation>
    <scope>NUCLEOTIDE SEQUENCE [LARGE SCALE GENOMIC DNA]</scope>
    <source>
        <strain evidence="2 3">CCMA-1212</strain>
    </source>
</reference>
<proteinExistence type="predicted"/>
<protein>
    <submittedName>
        <fullName evidence="2">Uncharacterized protein</fullName>
    </submittedName>
</protein>
<comment type="caution">
    <text evidence="2">The sequence shown here is derived from an EMBL/GenBank/DDBJ whole genome shotgun (WGS) entry which is preliminary data.</text>
</comment>
<name>A0ABY2GS57_9HYPO</name>
<organism evidence="2 3">
    <name type="scientific">Trichoderma ghanense</name>
    <dbReference type="NCBI Taxonomy" id="65468"/>
    <lineage>
        <taxon>Eukaryota</taxon>
        <taxon>Fungi</taxon>
        <taxon>Dikarya</taxon>
        <taxon>Ascomycota</taxon>
        <taxon>Pezizomycotina</taxon>
        <taxon>Sordariomycetes</taxon>
        <taxon>Hypocreomycetidae</taxon>
        <taxon>Hypocreales</taxon>
        <taxon>Hypocreaceae</taxon>
        <taxon>Trichoderma</taxon>
    </lineage>
</organism>
<sequence>MRNDPVPARRHALVLSPPKNARLLVDRCTRQRPIGDHCRRFEAQTSLRCLQLCLRVQAVQVQRQSHASIERDSGSTPTATANLSPASQDEVGVYSTQSSRDTARWRCSPPQASPRPPQKIIGKKRCQPQPSDQRLSTDDWLLCMAPNRKMTS</sequence>
<keyword evidence="3" id="KW-1185">Reference proteome</keyword>
<accession>A0ABY2GS57</accession>
<evidence type="ECO:0000313" key="3">
    <source>
        <dbReference type="Proteomes" id="UP001642720"/>
    </source>
</evidence>
<dbReference type="Proteomes" id="UP001642720">
    <property type="component" value="Unassembled WGS sequence"/>
</dbReference>